<feature type="transmembrane region" description="Helical" evidence="1">
    <location>
        <begin position="104"/>
        <end position="123"/>
    </location>
</feature>
<dbReference type="RefSeq" id="WP_004623661.1">
    <property type="nucleotide sequence ID" value="NZ_AORV01000016.1"/>
</dbReference>
<organism evidence="3 4">
    <name type="scientific">Ruminiclostridium cellobioparum subsp. termitidis CT1112</name>
    <dbReference type="NCBI Taxonomy" id="1195236"/>
    <lineage>
        <taxon>Bacteria</taxon>
        <taxon>Bacillati</taxon>
        <taxon>Bacillota</taxon>
        <taxon>Clostridia</taxon>
        <taxon>Eubacteriales</taxon>
        <taxon>Oscillospiraceae</taxon>
        <taxon>Ruminiclostridium</taxon>
    </lineage>
</organism>
<dbReference type="CDD" id="cd07341">
    <property type="entry name" value="M56_BlaR1_MecR1_like"/>
    <property type="match status" value="1"/>
</dbReference>
<keyword evidence="4" id="KW-1185">Reference proteome</keyword>
<evidence type="ECO:0000313" key="3">
    <source>
        <dbReference type="EMBL" id="EMS73661.1"/>
    </source>
</evidence>
<dbReference type="eggNOG" id="COG4219">
    <property type="taxonomic scope" value="Bacteria"/>
</dbReference>
<dbReference type="InterPro" id="IPR008756">
    <property type="entry name" value="Peptidase_M56"/>
</dbReference>
<keyword evidence="1" id="KW-0472">Membrane</keyword>
<dbReference type="PANTHER" id="PTHR34978:SF3">
    <property type="entry name" value="SLR0241 PROTEIN"/>
    <property type="match status" value="1"/>
</dbReference>
<name>S0FTK1_RUMCE</name>
<dbReference type="PANTHER" id="PTHR34978">
    <property type="entry name" value="POSSIBLE SENSOR-TRANSDUCER PROTEIN BLAR"/>
    <property type="match status" value="1"/>
</dbReference>
<feature type="transmembrane region" description="Helical" evidence="1">
    <location>
        <begin position="6"/>
        <end position="24"/>
    </location>
</feature>
<evidence type="ECO:0000259" key="2">
    <source>
        <dbReference type="Pfam" id="PF05569"/>
    </source>
</evidence>
<keyword evidence="1" id="KW-0812">Transmembrane</keyword>
<evidence type="ECO:0000313" key="4">
    <source>
        <dbReference type="Proteomes" id="UP000014155"/>
    </source>
</evidence>
<dbReference type="AlphaFoldDB" id="S0FTK1"/>
<dbReference type="STRING" id="1195236.CTER_0322"/>
<feature type="transmembrane region" description="Helical" evidence="1">
    <location>
        <begin position="31"/>
        <end position="50"/>
    </location>
</feature>
<evidence type="ECO:0000256" key="1">
    <source>
        <dbReference type="SAM" id="Phobius"/>
    </source>
</evidence>
<accession>S0FTK1</accession>
<dbReference type="PATRIC" id="fig|1195236.3.peg.629"/>
<proteinExistence type="predicted"/>
<dbReference type="EMBL" id="AORV01000016">
    <property type="protein sequence ID" value="EMS73661.1"/>
    <property type="molecule type" value="Genomic_DNA"/>
</dbReference>
<keyword evidence="1" id="KW-1133">Transmembrane helix</keyword>
<sequence length="471" mass="52726">MDILQMSASAGILIISIVLIRLFAINRLPKTMFIILWGIALLRLMIPFSIPLNFGINNILKKYLTGFLIKPTALPDGDQIKRVFFFQGTEHFGINTAVLFDSYIFVWMAGVAITAAIFAFFLYRGHREVRTALPARDKFLIDKWLSKQKLKRKIRILVSDKISTPLTYGVIKPRIILPKQMDFDNEAQLNFILTHELVHIRRFDALWKFVLVFTLCFHWFNPLVWVMYVLSNRDMEIACDEKVIRIYGKNKKTDYAMSLIEMAQRKSGFTPLYSNFSRNATEERIISIMKFRKTSVISIVLSLLLITGAASVFIKSTANFIFKLNGEFSTVEGGRYSYQLDENGKITVKNAGGKVVSTAVLGSDGKADLTDADGNIIKKLDVAVPEILKYGKVARPPLYRAEIGQNGKVTVKDADGQIIATGTTDNAGTTDPAGSDAYIALKDADGTIVGSVVVNNNRVTRLLIQDKKQAS</sequence>
<dbReference type="Proteomes" id="UP000014155">
    <property type="component" value="Unassembled WGS sequence"/>
</dbReference>
<reference evidence="3 4" key="1">
    <citation type="journal article" date="2013" name="Genome Announc.">
        <title>Draft Genome Sequence of the Cellulolytic, Mesophilic, Anaerobic Bacterium Clostridium termitidis Strain CT1112 (DSM 5398).</title>
        <authorList>
            <person name="Lal S."/>
            <person name="Ramachandran U."/>
            <person name="Zhang X."/>
            <person name="Munir R."/>
            <person name="Sparling R."/>
            <person name="Levin D.B."/>
        </authorList>
    </citation>
    <scope>NUCLEOTIDE SEQUENCE [LARGE SCALE GENOMIC DNA]</scope>
    <source>
        <strain evidence="3 4">CT1112</strain>
    </source>
</reference>
<protein>
    <submittedName>
        <fullName evidence="3">Peptidase M56 family protein</fullName>
    </submittedName>
</protein>
<feature type="transmembrane region" description="Helical" evidence="1">
    <location>
        <begin position="296"/>
        <end position="314"/>
    </location>
</feature>
<dbReference type="InterPro" id="IPR052173">
    <property type="entry name" value="Beta-lactam_resp_regulator"/>
</dbReference>
<dbReference type="Pfam" id="PF05569">
    <property type="entry name" value="Peptidase_M56"/>
    <property type="match status" value="1"/>
</dbReference>
<comment type="caution">
    <text evidence="3">The sequence shown here is derived from an EMBL/GenBank/DDBJ whole genome shotgun (WGS) entry which is preliminary data.</text>
</comment>
<feature type="domain" description="Peptidase M56" evidence="2">
    <location>
        <begin position="3"/>
        <end position="287"/>
    </location>
</feature>
<gene>
    <name evidence="3" type="ORF">CTER_0322</name>
</gene>
<feature type="transmembrane region" description="Helical" evidence="1">
    <location>
        <begin position="205"/>
        <end position="228"/>
    </location>
</feature>